<sequence length="179" mass="19796">MALSRQRIARAGLGLLNEVGLGNLTLRLIARELGVQAPALYWHVRNKQELLDEMAAQMLRDAIRSLPEPDGDWERWLCEVARAVRGALLDHRDGIRVYCAACVTGPDLFDPRLFQPLLDAGFEQRDVGRAWSALYAFVIGFAVEERTARPVTAPGDAGERFTDGLAVVLDGIRSRLSAN</sequence>
<evidence type="ECO:0000256" key="5">
    <source>
        <dbReference type="PROSITE-ProRule" id="PRU00335"/>
    </source>
</evidence>
<keyword evidence="3 5" id="KW-0238">DNA-binding</keyword>
<dbReference type="GO" id="GO:0000976">
    <property type="term" value="F:transcription cis-regulatory region binding"/>
    <property type="evidence" value="ECO:0007669"/>
    <property type="project" value="TreeGrafter"/>
</dbReference>
<dbReference type="InterPro" id="IPR001647">
    <property type="entry name" value="HTH_TetR"/>
</dbReference>
<keyword evidence="1" id="KW-0678">Repressor</keyword>
<dbReference type="GO" id="GO:0045892">
    <property type="term" value="P:negative regulation of DNA-templated transcription"/>
    <property type="evidence" value="ECO:0007669"/>
    <property type="project" value="InterPro"/>
</dbReference>
<dbReference type="Pfam" id="PF00440">
    <property type="entry name" value="TetR_N"/>
    <property type="match status" value="1"/>
</dbReference>
<reference evidence="7" key="1">
    <citation type="submission" date="2022-10" db="EMBL/GenBank/DDBJ databases">
        <title>The complete genomes of actinobacterial strains from the NBC collection.</title>
        <authorList>
            <person name="Joergensen T.S."/>
            <person name="Alvarez Arevalo M."/>
            <person name="Sterndorff E.B."/>
            <person name="Faurdal D."/>
            <person name="Vuksanovic O."/>
            <person name="Mourched A.-S."/>
            <person name="Charusanti P."/>
            <person name="Shaw S."/>
            <person name="Blin K."/>
            <person name="Weber T."/>
        </authorList>
    </citation>
    <scope>NUCLEOTIDE SEQUENCE</scope>
    <source>
        <strain evidence="7">NBC_01393</strain>
    </source>
</reference>
<protein>
    <submittedName>
        <fullName evidence="7">TetR/AcrR family transcriptional regulator C-terminal domain-containing protein</fullName>
    </submittedName>
</protein>
<keyword evidence="4" id="KW-0804">Transcription</keyword>
<dbReference type="PROSITE" id="PS50977">
    <property type="entry name" value="HTH_TETR_2"/>
    <property type="match status" value="1"/>
</dbReference>
<proteinExistence type="predicted"/>
<dbReference type="GO" id="GO:0003700">
    <property type="term" value="F:DNA-binding transcription factor activity"/>
    <property type="evidence" value="ECO:0007669"/>
    <property type="project" value="TreeGrafter"/>
</dbReference>
<dbReference type="PRINTS" id="PR00400">
    <property type="entry name" value="TETREPRESSOR"/>
</dbReference>
<dbReference type="InterPro" id="IPR036271">
    <property type="entry name" value="Tet_transcr_reg_TetR-rel_C_sf"/>
</dbReference>
<dbReference type="PROSITE" id="PS01081">
    <property type="entry name" value="HTH_TETR_1"/>
    <property type="match status" value="1"/>
</dbReference>
<dbReference type="InterPro" id="IPR003012">
    <property type="entry name" value="Tet_transcr_reg_TetR"/>
</dbReference>
<evidence type="ECO:0000256" key="3">
    <source>
        <dbReference type="ARBA" id="ARBA00023125"/>
    </source>
</evidence>
<dbReference type="InterPro" id="IPR009057">
    <property type="entry name" value="Homeodomain-like_sf"/>
</dbReference>
<dbReference type="EMBL" id="CP109546">
    <property type="protein sequence ID" value="WTZ14501.1"/>
    <property type="molecule type" value="Genomic_DNA"/>
</dbReference>
<name>A0AAU3HNM4_9ACTN</name>
<evidence type="ECO:0000313" key="7">
    <source>
        <dbReference type="EMBL" id="WTZ06585.1"/>
    </source>
</evidence>
<dbReference type="GO" id="GO:0046677">
    <property type="term" value="P:response to antibiotic"/>
    <property type="evidence" value="ECO:0007669"/>
    <property type="project" value="InterPro"/>
</dbReference>
<evidence type="ECO:0000256" key="2">
    <source>
        <dbReference type="ARBA" id="ARBA00023015"/>
    </source>
</evidence>
<accession>A0AAU3HNM4</accession>
<dbReference type="PANTHER" id="PTHR30055">
    <property type="entry name" value="HTH-TYPE TRANSCRIPTIONAL REGULATOR RUTR"/>
    <property type="match status" value="1"/>
</dbReference>
<dbReference type="InterPro" id="IPR004111">
    <property type="entry name" value="Repressor_TetR_C"/>
</dbReference>
<gene>
    <name evidence="7" type="ORF">OG699_00190</name>
    <name evidence="8" type="ORF">OG699_45070</name>
</gene>
<feature type="DNA-binding region" description="H-T-H motif" evidence="5">
    <location>
        <begin position="25"/>
        <end position="44"/>
    </location>
</feature>
<dbReference type="PRINTS" id="PR00455">
    <property type="entry name" value="HTHTETR"/>
</dbReference>
<evidence type="ECO:0000313" key="8">
    <source>
        <dbReference type="EMBL" id="WTZ14501.1"/>
    </source>
</evidence>
<dbReference type="SUPFAM" id="SSF46689">
    <property type="entry name" value="Homeodomain-like"/>
    <property type="match status" value="1"/>
</dbReference>
<keyword evidence="2" id="KW-0805">Transcription regulation</keyword>
<dbReference type="InterPro" id="IPR050109">
    <property type="entry name" value="HTH-type_TetR-like_transc_reg"/>
</dbReference>
<evidence type="ECO:0000256" key="1">
    <source>
        <dbReference type="ARBA" id="ARBA00022491"/>
    </source>
</evidence>
<dbReference type="AlphaFoldDB" id="A0AAU3HNM4"/>
<feature type="domain" description="HTH tetR-type" evidence="6">
    <location>
        <begin position="2"/>
        <end position="62"/>
    </location>
</feature>
<dbReference type="PANTHER" id="PTHR30055:SF151">
    <property type="entry name" value="TRANSCRIPTIONAL REGULATORY PROTEIN"/>
    <property type="match status" value="1"/>
</dbReference>
<evidence type="ECO:0000256" key="4">
    <source>
        <dbReference type="ARBA" id="ARBA00023163"/>
    </source>
</evidence>
<dbReference type="Gene3D" id="1.10.10.60">
    <property type="entry name" value="Homeodomain-like"/>
    <property type="match status" value="1"/>
</dbReference>
<dbReference type="EMBL" id="CP109546">
    <property type="protein sequence ID" value="WTZ06585.1"/>
    <property type="molecule type" value="Genomic_DNA"/>
</dbReference>
<dbReference type="SUPFAM" id="SSF48498">
    <property type="entry name" value="Tetracyclin repressor-like, C-terminal domain"/>
    <property type="match status" value="1"/>
</dbReference>
<dbReference type="Gene3D" id="1.10.357.10">
    <property type="entry name" value="Tetracycline Repressor, domain 2"/>
    <property type="match status" value="1"/>
</dbReference>
<dbReference type="InterPro" id="IPR023772">
    <property type="entry name" value="DNA-bd_HTH_TetR-type_CS"/>
</dbReference>
<evidence type="ECO:0000259" key="6">
    <source>
        <dbReference type="PROSITE" id="PS50977"/>
    </source>
</evidence>
<organism evidence="7">
    <name type="scientific">Streptomyces sp. NBC_01393</name>
    <dbReference type="NCBI Taxonomy" id="2903851"/>
    <lineage>
        <taxon>Bacteria</taxon>
        <taxon>Bacillati</taxon>
        <taxon>Actinomycetota</taxon>
        <taxon>Actinomycetes</taxon>
        <taxon>Kitasatosporales</taxon>
        <taxon>Streptomycetaceae</taxon>
        <taxon>Streptomyces</taxon>
    </lineage>
</organism>
<dbReference type="Pfam" id="PF02909">
    <property type="entry name" value="TetR_C_1"/>
    <property type="match status" value="1"/>
</dbReference>